<keyword evidence="4" id="KW-0479">Metal-binding</keyword>
<dbReference type="CDD" id="cd24067">
    <property type="entry name" value="ASKHA_NBD_ROK_BsFRK-like"/>
    <property type="match status" value="1"/>
</dbReference>
<evidence type="ECO:0000256" key="9">
    <source>
        <dbReference type="ARBA" id="ARBA00022842"/>
    </source>
</evidence>
<dbReference type="Proteomes" id="UP000033101">
    <property type="component" value="Chromosome"/>
</dbReference>
<protein>
    <recommendedName>
        <fullName evidence="11">fructokinase</fullName>
        <ecNumber evidence="11">2.7.1.4</ecNumber>
    </recommendedName>
</protein>
<dbReference type="PANTHER" id="PTHR42742">
    <property type="entry name" value="TRANSCRIPTIONAL REPRESSOR MPRA"/>
    <property type="match status" value="1"/>
</dbReference>
<evidence type="ECO:0000313" key="13">
    <source>
        <dbReference type="EMBL" id="AKB78935.1"/>
    </source>
</evidence>
<dbReference type="GeneID" id="24831732"/>
<dbReference type="HOGENOM" id="CLU_036604_3_0_2"/>
<dbReference type="AlphaFoldDB" id="A0A0E3WTM4"/>
<dbReference type="SUPFAM" id="SSF53067">
    <property type="entry name" value="Actin-like ATPase domain"/>
    <property type="match status" value="1"/>
</dbReference>
<evidence type="ECO:0000256" key="3">
    <source>
        <dbReference type="ARBA" id="ARBA00022679"/>
    </source>
</evidence>
<keyword evidence="5" id="KW-0547">Nucleotide-binding</keyword>
<dbReference type="RefSeq" id="WP_082089352.1">
    <property type="nucleotide sequence ID" value="NZ_CP009516.1"/>
</dbReference>
<dbReference type="EMBL" id="CP009516">
    <property type="protein sequence ID" value="AKB78935.1"/>
    <property type="molecule type" value="Genomic_DNA"/>
</dbReference>
<evidence type="ECO:0000256" key="4">
    <source>
        <dbReference type="ARBA" id="ARBA00022723"/>
    </source>
</evidence>
<dbReference type="InterPro" id="IPR000600">
    <property type="entry name" value="ROK"/>
</dbReference>
<evidence type="ECO:0000256" key="8">
    <source>
        <dbReference type="ARBA" id="ARBA00022840"/>
    </source>
</evidence>
<evidence type="ECO:0000313" key="14">
    <source>
        <dbReference type="Proteomes" id="UP000033101"/>
    </source>
</evidence>
<comment type="catalytic activity">
    <reaction evidence="12">
        <text>D-fructose + ATP = D-fructose 6-phosphate + ADP + H(+)</text>
        <dbReference type="Rhea" id="RHEA:16125"/>
        <dbReference type="ChEBI" id="CHEBI:15378"/>
        <dbReference type="ChEBI" id="CHEBI:30616"/>
        <dbReference type="ChEBI" id="CHEBI:37721"/>
        <dbReference type="ChEBI" id="CHEBI:61527"/>
        <dbReference type="ChEBI" id="CHEBI:456216"/>
        <dbReference type="EC" id="2.7.1.4"/>
    </reaction>
</comment>
<evidence type="ECO:0000256" key="7">
    <source>
        <dbReference type="ARBA" id="ARBA00022833"/>
    </source>
</evidence>
<dbReference type="FunFam" id="3.30.420.40:FF:000153">
    <property type="entry name" value="Putative fructokinase"/>
    <property type="match status" value="1"/>
</dbReference>
<evidence type="ECO:0000256" key="10">
    <source>
        <dbReference type="ARBA" id="ARBA00023277"/>
    </source>
</evidence>
<keyword evidence="14" id="KW-1185">Reference proteome</keyword>
<evidence type="ECO:0000256" key="11">
    <source>
        <dbReference type="ARBA" id="ARBA00038887"/>
    </source>
</evidence>
<gene>
    <name evidence="13" type="ORF">MSHOH_2452</name>
</gene>
<dbReference type="GO" id="GO:0005524">
    <property type="term" value="F:ATP binding"/>
    <property type="evidence" value="ECO:0007669"/>
    <property type="project" value="UniProtKB-KW"/>
</dbReference>
<dbReference type="EC" id="2.7.1.4" evidence="11"/>
<evidence type="ECO:0000256" key="2">
    <source>
        <dbReference type="ARBA" id="ARBA00006479"/>
    </source>
</evidence>
<dbReference type="PATRIC" id="fig|1434110.4.peg.3148"/>
<proteinExistence type="inferred from homology"/>
<dbReference type="STRING" id="1434110.MSHOH_2452"/>
<evidence type="ECO:0000256" key="12">
    <source>
        <dbReference type="ARBA" id="ARBA00048451"/>
    </source>
</evidence>
<reference evidence="13 14" key="1">
    <citation type="submission" date="2014-07" db="EMBL/GenBank/DDBJ databases">
        <title>Methanogenic archaea and the global carbon cycle.</title>
        <authorList>
            <person name="Henriksen J.R."/>
            <person name="Luke J."/>
            <person name="Reinhart S."/>
            <person name="Benedict M.N."/>
            <person name="Youngblut N.D."/>
            <person name="Metcalf M.E."/>
            <person name="Whitaker R.J."/>
            <person name="Metcalf W.W."/>
        </authorList>
    </citation>
    <scope>NUCLEOTIDE SEQUENCE [LARGE SCALE GENOMIC DNA]</scope>
    <source>
        <strain evidence="13 14">HB-1</strain>
    </source>
</reference>
<dbReference type="Pfam" id="PF00480">
    <property type="entry name" value="ROK"/>
    <property type="match status" value="1"/>
</dbReference>
<organism evidence="13 14">
    <name type="scientific">Methanosarcina horonobensis HB-1 = JCM 15518</name>
    <dbReference type="NCBI Taxonomy" id="1434110"/>
    <lineage>
        <taxon>Archaea</taxon>
        <taxon>Methanobacteriati</taxon>
        <taxon>Methanobacteriota</taxon>
        <taxon>Stenosarchaea group</taxon>
        <taxon>Methanomicrobia</taxon>
        <taxon>Methanosarcinales</taxon>
        <taxon>Methanosarcinaceae</taxon>
        <taxon>Methanosarcina</taxon>
    </lineage>
</organism>
<dbReference type="InterPro" id="IPR043129">
    <property type="entry name" value="ATPase_NBD"/>
</dbReference>
<keyword evidence="6 13" id="KW-0418">Kinase</keyword>
<dbReference type="PANTHER" id="PTHR42742:SF3">
    <property type="entry name" value="FRUCTOKINASE"/>
    <property type="match status" value="1"/>
</dbReference>
<keyword evidence="7" id="KW-0862">Zinc</keyword>
<evidence type="ECO:0000256" key="1">
    <source>
        <dbReference type="ARBA" id="ARBA00001946"/>
    </source>
</evidence>
<dbReference type="GO" id="GO:0008865">
    <property type="term" value="F:fructokinase activity"/>
    <property type="evidence" value="ECO:0007669"/>
    <property type="project" value="UniProtKB-EC"/>
</dbReference>
<accession>A0A0E3WTM4</accession>
<keyword evidence="9" id="KW-0460">Magnesium</keyword>
<dbReference type="InterPro" id="IPR051804">
    <property type="entry name" value="Carb_Metab_Reg_Kinase/Isom"/>
</dbReference>
<name>A0A0E3WTM4_9EURY</name>
<comment type="cofactor">
    <cofactor evidence="1">
        <name>Mg(2+)</name>
        <dbReference type="ChEBI" id="CHEBI:18420"/>
    </cofactor>
</comment>
<dbReference type="KEGG" id="mhor:MSHOH_2452"/>
<evidence type="ECO:0000256" key="6">
    <source>
        <dbReference type="ARBA" id="ARBA00022777"/>
    </source>
</evidence>
<dbReference type="Gene3D" id="3.30.420.40">
    <property type="match status" value="2"/>
</dbReference>
<keyword evidence="8" id="KW-0067">ATP-binding</keyword>
<sequence length="320" mass="35072">MNYATKESKQKSQKTIEKFGNNNGKLYGGIEAGGTKFVCGIGTGPDDLKAESFPTTTPTETLNHAIEFFREYSDRQQLTAIGIASFGFLDLNTSSSTFGCITLTTKPGWSNTDILGIIRRALNVPVAIDTDVNGAALGEYRFGNAKDKDNFIYLTIGTGIGGGGMINGKLMHGLIHPEMGHIRIPHDREKDPYHGLCQYHNDCFEGLASGPAISKRWGKPAEELPDNHPAWELEAHYIALALTNYICILSPERIILGGGVMEKSVMLPLIREEVKKLLKDFLRKPEITENIDNYIVTPKLGKYAGVLGAIALTEEKVKTI</sequence>
<keyword evidence="10" id="KW-0119">Carbohydrate metabolism</keyword>
<dbReference type="GO" id="GO:0046872">
    <property type="term" value="F:metal ion binding"/>
    <property type="evidence" value="ECO:0007669"/>
    <property type="project" value="UniProtKB-KW"/>
</dbReference>
<comment type="similarity">
    <text evidence="2">Belongs to the ROK (NagC/XylR) family.</text>
</comment>
<dbReference type="FunFam" id="3.30.420.40:FF:000136">
    <property type="entry name" value="Putative fructokinase"/>
    <property type="match status" value="1"/>
</dbReference>
<keyword evidence="3 13" id="KW-0808">Transferase</keyword>
<evidence type="ECO:0000256" key="5">
    <source>
        <dbReference type="ARBA" id="ARBA00022741"/>
    </source>
</evidence>